<dbReference type="AlphaFoldDB" id="A0A2Z6R2R2"/>
<keyword evidence="4" id="KW-1185">Reference proteome</keyword>
<protein>
    <submittedName>
        <fullName evidence="1">Uncharacterized protein</fullName>
    </submittedName>
</protein>
<evidence type="ECO:0000313" key="2">
    <source>
        <dbReference type="EMBL" id="GBB91171.1"/>
    </source>
</evidence>
<sequence>MADIEEIIIDLYAQIPTFHPDYRPIINQMPPSLVKRAFDQLLNMRRNPVSLEEITEKSDRIEQYLRNKLIVYNNAKSQKAFLYSMDTGMQTENSTFSDKAIQTDSLDKATQTEDIDLSTKLEQIKKANALLINAISILSNI</sequence>
<dbReference type="Proteomes" id="UP000247702">
    <property type="component" value="Unassembled WGS sequence"/>
</dbReference>
<dbReference type="Proteomes" id="UP000615446">
    <property type="component" value="Unassembled WGS sequence"/>
</dbReference>
<proteinExistence type="predicted"/>
<evidence type="ECO:0000313" key="1">
    <source>
        <dbReference type="EMBL" id="GBB87108.1"/>
    </source>
</evidence>
<reference evidence="3" key="2">
    <citation type="submission" date="2019-10" db="EMBL/GenBank/DDBJ databases">
        <title>Conservation and host-specific expression of non-tandemly repeated heterogenous ribosome RNA gene in arbuscular mycorrhizal fungi.</title>
        <authorList>
            <person name="Maeda T."/>
            <person name="Kobayashi Y."/>
            <person name="Nakagawa T."/>
            <person name="Ezawa T."/>
            <person name="Yamaguchi K."/>
            <person name="Bino T."/>
            <person name="Nishimoto Y."/>
            <person name="Shigenobu S."/>
            <person name="Kawaguchi M."/>
        </authorList>
    </citation>
    <scope>NUCLEOTIDE SEQUENCE</scope>
    <source>
        <strain evidence="3">HR1</strain>
    </source>
</reference>
<organism evidence="1 4">
    <name type="scientific">Rhizophagus clarus</name>
    <dbReference type="NCBI Taxonomy" id="94130"/>
    <lineage>
        <taxon>Eukaryota</taxon>
        <taxon>Fungi</taxon>
        <taxon>Fungi incertae sedis</taxon>
        <taxon>Mucoromycota</taxon>
        <taxon>Glomeromycotina</taxon>
        <taxon>Glomeromycetes</taxon>
        <taxon>Glomerales</taxon>
        <taxon>Glomeraceae</taxon>
        <taxon>Rhizophagus</taxon>
    </lineage>
</organism>
<name>A0A2Z6R2R2_9GLOM</name>
<dbReference type="EMBL" id="BEXD01000925">
    <property type="protein sequence ID" value="GBB91171.1"/>
    <property type="molecule type" value="Genomic_DNA"/>
</dbReference>
<dbReference type="EMBL" id="BEXD01000398">
    <property type="protein sequence ID" value="GBB87108.1"/>
    <property type="molecule type" value="Genomic_DNA"/>
</dbReference>
<accession>A0A2Z6R2R2</accession>
<comment type="caution">
    <text evidence="1">The sequence shown here is derived from an EMBL/GenBank/DDBJ whole genome shotgun (WGS) entry which is preliminary data.</text>
</comment>
<evidence type="ECO:0000313" key="4">
    <source>
        <dbReference type="Proteomes" id="UP000247702"/>
    </source>
</evidence>
<evidence type="ECO:0000313" key="3">
    <source>
        <dbReference type="EMBL" id="GES78014.1"/>
    </source>
</evidence>
<gene>
    <name evidence="3" type="ORF">RCL2_000533500</name>
    <name evidence="1" type="ORF">RclHR1_13560013</name>
    <name evidence="2" type="ORF">RclHR1_18300010</name>
</gene>
<dbReference type="EMBL" id="BLAL01000034">
    <property type="protein sequence ID" value="GES78014.1"/>
    <property type="molecule type" value="Genomic_DNA"/>
</dbReference>
<dbReference type="OrthoDB" id="2376953at2759"/>
<reference evidence="1 4" key="1">
    <citation type="submission" date="2017-11" db="EMBL/GenBank/DDBJ databases">
        <title>The genome of Rhizophagus clarus HR1 reveals common genetic basis of auxotrophy among arbuscular mycorrhizal fungi.</title>
        <authorList>
            <person name="Kobayashi Y."/>
        </authorList>
    </citation>
    <scope>NUCLEOTIDE SEQUENCE [LARGE SCALE GENOMIC DNA]</scope>
    <source>
        <strain evidence="1 4">HR1</strain>
    </source>
</reference>